<dbReference type="EMBL" id="MU393577">
    <property type="protein sequence ID" value="KAI4860693.1"/>
    <property type="molecule type" value="Genomic_DNA"/>
</dbReference>
<comment type="caution">
    <text evidence="1">The sequence shown here is derived from an EMBL/GenBank/DDBJ whole genome shotgun (WGS) entry which is preliminary data.</text>
</comment>
<accession>A0ACB9YMV5</accession>
<proteinExistence type="predicted"/>
<organism evidence="1 2">
    <name type="scientific">Hypoxylon rubiginosum</name>
    <dbReference type="NCBI Taxonomy" id="110542"/>
    <lineage>
        <taxon>Eukaryota</taxon>
        <taxon>Fungi</taxon>
        <taxon>Dikarya</taxon>
        <taxon>Ascomycota</taxon>
        <taxon>Pezizomycotina</taxon>
        <taxon>Sordariomycetes</taxon>
        <taxon>Xylariomycetidae</taxon>
        <taxon>Xylariales</taxon>
        <taxon>Hypoxylaceae</taxon>
        <taxon>Hypoxylon</taxon>
    </lineage>
</organism>
<reference evidence="1 2" key="1">
    <citation type="journal article" date="2022" name="New Phytol.">
        <title>Ecological generalism drives hyperdiversity of secondary metabolite gene clusters in xylarialean endophytes.</title>
        <authorList>
            <person name="Franco M.E.E."/>
            <person name="Wisecaver J.H."/>
            <person name="Arnold A.E."/>
            <person name="Ju Y.M."/>
            <person name="Slot J.C."/>
            <person name="Ahrendt S."/>
            <person name="Moore L.P."/>
            <person name="Eastman K.E."/>
            <person name="Scott K."/>
            <person name="Konkel Z."/>
            <person name="Mondo S.J."/>
            <person name="Kuo A."/>
            <person name="Hayes R.D."/>
            <person name="Haridas S."/>
            <person name="Andreopoulos B."/>
            <person name="Riley R."/>
            <person name="LaButti K."/>
            <person name="Pangilinan J."/>
            <person name="Lipzen A."/>
            <person name="Amirebrahimi M."/>
            <person name="Yan J."/>
            <person name="Adam C."/>
            <person name="Keymanesh K."/>
            <person name="Ng V."/>
            <person name="Louie K."/>
            <person name="Northen T."/>
            <person name="Drula E."/>
            <person name="Henrissat B."/>
            <person name="Hsieh H.M."/>
            <person name="Youens-Clark K."/>
            <person name="Lutzoni F."/>
            <person name="Miadlikowska J."/>
            <person name="Eastwood D.C."/>
            <person name="Hamelin R.C."/>
            <person name="Grigoriev I.V."/>
            <person name="U'Ren J.M."/>
        </authorList>
    </citation>
    <scope>NUCLEOTIDE SEQUENCE [LARGE SCALE GENOMIC DNA]</scope>
    <source>
        <strain evidence="1 2">CBS 119005</strain>
    </source>
</reference>
<name>A0ACB9YMV5_9PEZI</name>
<protein>
    <submittedName>
        <fullName evidence="1">MFS transporter-like protein</fullName>
    </submittedName>
</protein>
<sequence length="502" mass="53161">MGSDKRPPFALRWRSNTLFIVATVAIGLFTDLFLYGLVVPVLPFMLRSRLAVPEDQIQSCVSSMLAIYAAASVVSSVPAGWVADRTSSRQAPFLSGLAALAAATVMLAFGRSLPVLYAARVLQGVSAAVVWTIGLAMVLDTVGPQNLGKTIGSIFSFISVGQLMAPVIGGVLYDTIGYTGVFGVGAGVLGLDFLMRLLVVEKKVAARYDEGAAPGHRNEEESRRDYGTISEGDGQDESGDRGSNPEEAGESDSLLSNKTDDDETTYKINHEPNRIVRAIPILVCFRSPRLLVGFGLAFVQAALLAVFDATVPTEAQSLFNFTSLQAGLLFIALDVPYLIMGPVGGWAVDRYGTKFAAVVGFGYLVPVLILLRLPSDHILSGTSNIILYCAMLALNGVGLAVIGSPSMVETSFVVMKFDKANPGFFGANGPYAQLYGFNSVAFCAGLTVGPIAAGALRSGIGYGNMNLVFAVVAALTAIASYIIIGGRPRVDFIRRLTIRRST</sequence>
<keyword evidence="2" id="KW-1185">Reference proteome</keyword>
<dbReference type="Proteomes" id="UP001497700">
    <property type="component" value="Unassembled WGS sequence"/>
</dbReference>
<evidence type="ECO:0000313" key="2">
    <source>
        <dbReference type="Proteomes" id="UP001497700"/>
    </source>
</evidence>
<gene>
    <name evidence="1" type="ORF">F4820DRAFT_436132</name>
</gene>
<evidence type="ECO:0000313" key="1">
    <source>
        <dbReference type="EMBL" id="KAI4860693.1"/>
    </source>
</evidence>